<dbReference type="GO" id="GO:0016887">
    <property type="term" value="F:ATP hydrolysis activity"/>
    <property type="evidence" value="ECO:0007669"/>
    <property type="project" value="InterPro"/>
</dbReference>
<dbReference type="InterPro" id="IPR036412">
    <property type="entry name" value="HAD-like_sf"/>
</dbReference>
<dbReference type="AlphaFoldDB" id="X1U3F6"/>
<comment type="caution">
    <text evidence="7">The sequence shown here is derived from an EMBL/GenBank/DDBJ whole genome shotgun (WGS) entry which is preliminary data.</text>
</comment>
<dbReference type="EMBL" id="BARW01008715">
    <property type="protein sequence ID" value="GAI86844.1"/>
    <property type="molecule type" value="Genomic_DNA"/>
</dbReference>
<keyword evidence="2 6" id="KW-0812">Transmembrane</keyword>
<dbReference type="GO" id="GO:0005507">
    <property type="term" value="F:copper ion binding"/>
    <property type="evidence" value="ECO:0007669"/>
    <property type="project" value="TreeGrafter"/>
</dbReference>
<organism evidence="7">
    <name type="scientific">marine sediment metagenome</name>
    <dbReference type="NCBI Taxonomy" id="412755"/>
    <lineage>
        <taxon>unclassified sequences</taxon>
        <taxon>metagenomes</taxon>
        <taxon>ecological metagenomes</taxon>
    </lineage>
</organism>
<dbReference type="FunFam" id="3.40.50.1000:FF:000333">
    <property type="entry name" value="Copper-transporting ATPase 2"/>
    <property type="match status" value="1"/>
</dbReference>
<evidence type="ECO:0008006" key="8">
    <source>
        <dbReference type="Google" id="ProtNLM"/>
    </source>
</evidence>
<dbReference type="NCBIfam" id="TIGR01494">
    <property type="entry name" value="ATPase_P-type"/>
    <property type="match status" value="1"/>
</dbReference>
<dbReference type="InterPro" id="IPR023299">
    <property type="entry name" value="ATPase_P-typ_cyto_dom_N"/>
</dbReference>
<evidence type="ECO:0000313" key="7">
    <source>
        <dbReference type="EMBL" id="GAI86844.1"/>
    </source>
</evidence>
<dbReference type="GO" id="GO:0005524">
    <property type="term" value="F:ATP binding"/>
    <property type="evidence" value="ECO:0007669"/>
    <property type="project" value="InterPro"/>
</dbReference>
<proteinExistence type="predicted"/>
<keyword evidence="4 6" id="KW-1133">Transmembrane helix</keyword>
<evidence type="ECO:0000256" key="3">
    <source>
        <dbReference type="ARBA" id="ARBA00022967"/>
    </source>
</evidence>
<dbReference type="PRINTS" id="PR00120">
    <property type="entry name" value="HATPASE"/>
</dbReference>
<dbReference type="GO" id="GO:0016020">
    <property type="term" value="C:membrane"/>
    <property type="evidence" value="ECO:0007669"/>
    <property type="project" value="UniProtKB-SubCell"/>
</dbReference>
<evidence type="ECO:0000256" key="2">
    <source>
        <dbReference type="ARBA" id="ARBA00022692"/>
    </source>
</evidence>
<dbReference type="InterPro" id="IPR001757">
    <property type="entry name" value="P_typ_ATPase"/>
</dbReference>
<accession>X1U3F6</accession>
<protein>
    <recommendedName>
        <fullName evidence="8">HAD family hydrolase</fullName>
    </recommendedName>
</protein>
<dbReference type="Gene3D" id="3.40.1110.10">
    <property type="entry name" value="Calcium-transporting ATPase, cytoplasmic domain N"/>
    <property type="match status" value="1"/>
</dbReference>
<dbReference type="GO" id="GO:0043682">
    <property type="term" value="F:P-type divalent copper transporter activity"/>
    <property type="evidence" value="ECO:0007669"/>
    <property type="project" value="TreeGrafter"/>
</dbReference>
<keyword evidence="3" id="KW-1278">Translocase</keyword>
<evidence type="ECO:0000256" key="5">
    <source>
        <dbReference type="ARBA" id="ARBA00023136"/>
    </source>
</evidence>
<comment type="subcellular location">
    <subcellularLocation>
        <location evidence="1">Membrane</location>
    </subcellularLocation>
</comment>
<gene>
    <name evidence="7" type="ORF">S12H4_17764</name>
</gene>
<feature type="transmembrane region" description="Helical" evidence="6">
    <location>
        <begin position="200"/>
        <end position="223"/>
    </location>
</feature>
<dbReference type="InterPro" id="IPR023214">
    <property type="entry name" value="HAD_sf"/>
</dbReference>
<dbReference type="GO" id="GO:0055070">
    <property type="term" value="P:copper ion homeostasis"/>
    <property type="evidence" value="ECO:0007669"/>
    <property type="project" value="TreeGrafter"/>
</dbReference>
<dbReference type="PANTHER" id="PTHR43520:SF8">
    <property type="entry name" value="P-TYPE CU(+) TRANSPORTER"/>
    <property type="match status" value="1"/>
</dbReference>
<feature type="non-terminal residue" evidence="7">
    <location>
        <position position="1"/>
    </location>
</feature>
<dbReference type="PRINTS" id="PR00119">
    <property type="entry name" value="CATATPASE"/>
</dbReference>
<evidence type="ECO:0000256" key="6">
    <source>
        <dbReference type="SAM" id="Phobius"/>
    </source>
</evidence>
<evidence type="ECO:0000256" key="1">
    <source>
        <dbReference type="ARBA" id="ARBA00004370"/>
    </source>
</evidence>
<dbReference type="PANTHER" id="PTHR43520">
    <property type="entry name" value="ATP7, ISOFORM B"/>
    <property type="match status" value="1"/>
</dbReference>
<sequence length="274" mass="29150">DATGFRAIPGHGIEARVNGQKVLLGNLKLMQEQGIPLDGLEGKSTQFSNEGKTPMFLGIDGQAAGIIAVADTLKSNSKEAVRELHRLGLEVMMLTGDNQRTADAIGKQVGIDRVLAEVLPEHKTNEVKKLQDEGKVVAMVGDGINDAPALAQADVGIAIGTGTDVAMEAANITLMSGDLRGVVTAISLSKRTMRTIKQNLFWAFAYNTALIPVAAGVLFFVFGQNGTPSGLRFFLGDYGFLNPMLAAFAMATSSITVVTNSLRLKRFKPTRFGN</sequence>
<evidence type="ECO:0000256" key="4">
    <source>
        <dbReference type="ARBA" id="ARBA00022989"/>
    </source>
</evidence>
<dbReference type="Gene3D" id="3.40.50.1000">
    <property type="entry name" value="HAD superfamily/HAD-like"/>
    <property type="match status" value="1"/>
</dbReference>
<dbReference type="SUPFAM" id="SSF56784">
    <property type="entry name" value="HAD-like"/>
    <property type="match status" value="1"/>
</dbReference>
<reference evidence="7" key="1">
    <citation type="journal article" date="2014" name="Front. Microbiol.">
        <title>High frequency of phylogenetically diverse reductive dehalogenase-homologous genes in deep subseafloor sedimentary metagenomes.</title>
        <authorList>
            <person name="Kawai M."/>
            <person name="Futagami T."/>
            <person name="Toyoda A."/>
            <person name="Takaki Y."/>
            <person name="Nishi S."/>
            <person name="Hori S."/>
            <person name="Arai W."/>
            <person name="Tsubouchi T."/>
            <person name="Morono Y."/>
            <person name="Uchiyama I."/>
            <person name="Ito T."/>
            <person name="Fujiyama A."/>
            <person name="Inagaki F."/>
            <person name="Takami H."/>
        </authorList>
    </citation>
    <scope>NUCLEOTIDE SEQUENCE</scope>
    <source>
        <strain evidence="7">Expedition CK06-06</strain>
    </source>
</reference>
<dbReference type="Pfam" id="PF00702">
    <property type="entry name" value="Hydrolase"/>
    <property type="match status" value="1"/>
</dbReference>
<keyword evidence="5 6" id="KW-0472">Membrane</keyword>
<name>X1U3F6_9ZZZZ</name>
<feature type="transmembrane region" description="Helical" evidence="6">
    <location>
        <begin position="243"/>
        <end position="262"/>
    </location>
</feature>